<organism evidence="2 3">
    <name type="scientific">Cirrhinus mrigala</name>
    <name type="common">Mrigala</name>
    <dbReference type="NCBI Taxonomy" id="683832"/>
    <lineage>
        <taxon>Eukaryota</taxon>
        <taxon>Metazoa</taxon>
        <taxon>Chordata</taxon>
        <taxon>Craniata</taxon>
        <taxon>Vertebrata</taxon>
        <taxon>Euteleostomi</taxon>
        <taxon>Actinopterygii</taxon>
        <taxon>Neopterygii</taxon>
        <taxon>Teleostei</taxon>
        <taxon>Ostariophysi</taxon>
        <taxon>Cypriniformes</taxon>
        <taxon>Cyprinidae</taxon>
        <taxon>Labeoninae</taxon>
        <taxon>Labeonini</taxon>
        <taxon>Cirrhinus</taxon>
    </lineage>
</organism>
<dbReference type="EMBL" id="JAMKFB020000019">
    <property type="protein sequence ID" value="KAL0167033.1"/>
    <property type="molecule type" value="Genomic_DNA"/>
</dbReference>
<keyword evidence="3" id="KW-1185">Reference proteome</keyword>
<evidence type="ECO:0008006" key="4">
    <source>
        <dbReference type="Google" id="ProtNLM"/>
    </source>
</evidence>
<keyword evidence="1" id="KW-0472">Membrane</keyword>
<sequence>LHVHEDGLDHDHAEVNFDYVYKLLVFIAGIYFFYLLESIFSIITRGEHHHHHHHDEEESDVHHCDHGKVLQMFQREKQNKHSNSQADL</sequence>
<evidence type="ECO:0000313" key="3">
    <source>
        <dbReference type="Proteomes" id="UP001529510"/>
    </source>
</evidence>
<proteinExistence type="predicted"/>
<dbReference type="Proteomes" id="UP001529510">
    <property type="component" value="Unassembled WGS sequence"/>
</dbReference>
<evidence type="ECO:0000313" key="2">
    <source>
        <dbReference type="EMBL" id="KAL0167033.1"/>
    </source>
</evidence>
<gene>
    <name evidence="2" type="ORF">M9458_038877</name>
</gene>
<feature type="non-terminal residue" evidence="2">
    <location>
        <position position="88"/>
    </location>
</feature>
<feature type="non-terminal residue" evidence="2">
    <location>
        <position position="1"/>
    </location>
</feature>
<protein>
    <recommendedName>
        <fullName evidence="4">Solute carrier family 39 member 7</fullName>
    </recommendedName>
</protein>
<evidence type="ECO:0000256" key="1">
    <source>
        <dbReference type="SAM" id="Phobius"/>
    </source>
</evidence>
<feature type="transmembrane region" description="Helical" evidence="1">
    <location>
        <begin position="20"/>
        <end position="43"/>
    </location>
</feature>
<accession>A0ABD0NYS7</accession>
<name>A0ABD0NYS7_CIRMR</name>
<reference evidence="2 3" key="1">
    <citation type="submission" date="2024-05" db="EMBL/GenBank/DDBJ databases">
        <title>Genome sequencing and assembly of Indian major carp, Cirrhinus mrigala (Hamilton, 1822).</title>
        <authorList>
            <person name="Mohindra V."/>
            <person name="Chowdhury L.M."/>
            <person name="Lal K."/>
            <person name="Jena J.K."/>
        </authorList>
    </citation>
    <scope>NUCLEOTIDE SEQUENCE [LARGE SCALE GENOMIC DNA]</scope>
    <source>
        <strain evidence="2">CM1030</strain>
        <tissue evidence="2">Blood</tissue>
    </source>
</reference>
<keyword evidence="1" id="KW-1133">Transmembrane helix</keyword>
<dbReference type="AlphaFoldDB" id="A0ABD0NYS7"/>
<comment type="caution">
    <text evidence="2">The sequence shown here is derived from an EMBL/GenBank/DDBJ whole genome shotgun (WGS) entry which is preliminary data.</text>
</comment>
<keyword evidence="1" id="KW-0812">Transmembrane</keyword>